<name>A0A427B1Y1_ENSVE</name>
<evidence type="ECO:0000313" key="1">
    <source>
        <dbReference type="EMBL" id="RRT82417.1"/>
    </source>
</evidence>
<protein>
    <submittedName>
        <fullName evidence="1">Uncharacterized protein</fullName>
    </submittedName>
</protein>
<sequence>MKNSWNDIISLLPLQEFMLLTFVQEKLCASATYFIFYVNSFHAAWILHQVPPKLLRLSICIRLMVALVPTIPRVSPPLSLIFTSTLSVLSYDVVMDCSPT</sequence>
<dbReference type="Proteomes" id="UP000287651">
    <property type="component" value="Unassembled WGS sequence"/>
</dbReference>
<accession>A0A427B1Y1</accession>
<evidence type="ECO:0000313" key="2">
    <source>
        <dbReference type="Proteomes" id="UP000287651"/>
    </source>
</evidence>
<dbReference type="EMBL" id="AMZH03000700">
    <property type="protein sequence ID" value="RRT82417.1"/>
    <property type="molecule type" value="Genomic_DNA"/>
</dbReference>
<gene>
    <name evidence="1" type="ORF">B296_00014937</name>
</gene>
<dbReference type="AlphaFoldDB" id="A0A427B1Y1"/>
<comment type="caution">
    <text evidence="1">The sequence shown here is derived from an EMBL/GenBank/DDBJ whole genome shotgun (WGS) entry which is preliminary data.</text>
</comment>
<reference evidence="1 2" key="1">
    <citation type="journal article" date="2014" name="Agronomy (Basel)">
        <title>A Draft Genome Sequence for Ensete ventricosum, the Drought-Tolerant Tree Against Hunger.</title>
        <authorList>
            <person name="Harrison J."/>
            <person name="Moore K.A."/>
            <person name="Paszkiewicz K."/>
            <person name="Jones T."/>
            <person name="Grant M."/>
            <person name="Ambacheew D."/>
            <person name="Muzemil S."/>
            <person name="Studholme D.J."/>
        </authorList>
    </citation>
    <scope>NUCLEOTIDE SEQUENCE [LARGE SCALE GENOMIC DNA]</scope>
</reference>
<proteinExistence type="predicted"/>
<organism evidence="1 2">
    <name type="scientific">Ensete ventricosum</name>
    <name type="common">Abyssinian banana</name>
    <name type="synonym">Musa ensete</name>
    <dbReference type="NCBI Taxonomy" id="4639"/>
    <lineage>
        <taxon>Eukaryota</taxon>
        <taxon>Viridiplantae</taxon>
        <taxon>Streptophyta</taxon>
        <taxon>Embryophyta</taxon>
        <taxon>Tracheophyta</taxon>
        <taxon>Spermatophyta</taxon>
        <taxon>Magnoliopsida</taxon>
        <taxon>Liliopsida</taxon>
        <taxon>Zingiberales</taxon>
        <taxon>Musaceae</taxon>
        <taxon>Ensete</taxon>
    </lineage>
</organism>